<feature type="region of interest" description="Disordered" evidence="1">
    <location>
        <begin position="481"/>
        <end position="520"/>
    </location>
</feature>
<dbReference type="Pfam" id="PF26118">
    <property type="entry name" value="DUF8035"/>
    <property type="match status" value="1"/>
</dbReference>
<feature type="region of interest" description="Disordered" evidence="1">
    <location>
        <begin position="534"/>
        <end position="571"/>
    </location>
</feature>
<evidence type="ECO:0000259" key="2">
    <source>
        <dbReference type="Pfam" id="PF26118"/>
    </source>
</evidence>
<protein>
    <recommendedName>
        <fullName evidence="2">DUF8035 domain-containing protein</fullName>
    </recommendedName>
</protein>
<dbReference type="InterPro" id="IPR039327">
    <property type="entry name" value="CON7-like"/>
</dbReference>
<feature type="compositionally biased region" description="Basic and acidic residues" evidence="1">
    <location>
        <begin position="993"/>
        <end position="1023"/>
    </location>
</feature>
<accession>A0AAN8EKY9</accession>
<reference evidence="3 4" key="1">
    <citation type="submission" date="2022-12" db="EMBL/GenBank/DDBJ databases">
        <title>Genomic features and morphological characterization of a novel Knufia sp. strain isolated from spacecraft assembly facility.</title>
        <authorList>
            <person name="Teixeira M."/>
            <person name="Chander A.M."/>
            <person name="Stajich J.E."/>
            <person name="Venkateswaran K."/>
        </authorList>
    </citation>
    <scope>NUCLEOTIDE SEQUENCE [LARGE SCALE GENOMIC DNA]</scope>
    <source>
        <strain evidence="3 4">FJI-L2-BK-P2</strain>
    </source>
</reference>
<name>A0AAN8EKY9_9EURO</name>
<dbReference type="PANTHER" id="PTHR36167:SF4">
    <property type="entry name" value="FUNGAL N-TERMINAL DOMAIN-CONTAINING PROTEIN"/>
    <property type="match status" value="1"/>
</dbReference>
<feature type="compositionally biased region" description="Polar residues" evidence="1">
    <location>
        <begin position="734"/>
        <end position="751"/>
    </location>
</feature>
<evidence type="ECO:0000313" key="4">
    <source>
        <dbReference type="Proteomes" id="UP001316803"/>
    </source>
</evidence>
<feature type="compositionally biased region" description="Low complexity" evidence="1">
    <location>
        <begin position="561"/>
        <end position="571"/>
    </location>
</feature>
<comment type="caution">
    <text evidence="3">The sequence shown here is derived from an EMBL/GenBank/DDBJ whole genome shotgun (WGS) entry which is preliminary data.</text>
</comment>
<feature type="compositionally biased region" description="Polar residues" evidence="1">
    <location>
        <begin position="537"/>
        <end position="556"/>
    </location>
</feature>
<feature type="region of interest" description="Disordered" evidence="1">
    <location>
        <begin position="665"/>
        <end position="756"/>
    </location>
</feature>
<dbReference type="AlphaFoldDB" id="A0AAN8EKY9"/>
<dbReference type="InterPro" id="IPR058348">
    <property type="entry name" value="DUF8035"/>
</dbReference>
<dbReference type="PANTHER" id="PTHR36167">
    <property type="entry name" value="C2H2 FINGER DOMAIN TRANSCRIPTION FACTOR (EUROFUNG)-RELATED"/>
    <property type="match status" value="1"/>
</dbReference>
<dbReference type="Proteomes" id="UP001316803">
    <property type="component" value="Unassembled WGS sequence"/>
</dbReference>
<sequence length="1093" mass="120573">MSGIEIIGLAASVVQIAEVGGKLSVKLFTFTRKVKNANKSIDALSQDIAATGAVLKQLGETLSKDASLKVCSQEALDTAKTLVEDTKKVFDGLEKLIDGDEKSSNKFLKGISWKQRLKFPFLEPQIAQVQANLERLKSSLLVILNVLIFAEQLRNQEALPILKDQRELIKVLATEKDENEKRYERILKAIEDKPTHQTSASADNAAPSIKSVDLGLTTISTATTIVPDNASLSSINLASLPESKNDSTLPKIDLPPGLKHHHQRIQHHSDLVQNLLLEIKDLQYDLDHGTRARMHSGVLDIHWNEWAAHRQRHGHEHFQKIFEKHADVARYWTDQVYLQEVPISEVEEKFHPMGNKIERTMKAKKLTSSELRKKKKERMARRKRVVTDDDSDDELFTVDIEPEAEVREKMNQCHTLTIHTDLTPGSEQKTGAPMTLDLNKGALTWEANSRDMSVDTDTDNGPIPHGFTGDGAPLRKVAHTSRSSEIQSVEVGFDKQQATTSSFDPVGPARRPVPPSILGSAVSDDIRKRMHEFKLSRQGTSQQQPQTAGKDVSSSRPIRVPGPGLVLPPSGGLAIKRSGKGMKLPSLGQDPPPAEHAGVLTFSAKAAPSEHDTEQPGREYETRLDKAKVSPEALRKCWQNFTIEGDQVIVPGVLSKDEIRMLEETTRSDKLSHDTAPEDDAVLSGSETKEAVQTEPPQPDICESKDTEKADEIAARFPAQTDREQMRRKPLATQRLSSTFGRKQDTASPSPTDRKDDLVDLSLLKSTPRYWRTRSSSGLPTGLAANDERYDMHASTNIKHDGLLKDLDIARGTPSDTGEDHGAKTIGTLPALLPDERSTHFGDGSRRDYTMLYSTSREDIDEEATAGLATVPTAGKQEVTEDGKTQSSHMTGNKYAAMNNHGGFVLAGGSYSLSGDYISEEFDHKSRGRLMKTGYSSISSKQPISQSSLGRAAQVPTSSPMLAESRLGEGSDEGDSYSRLEEASRVGSSLGSETERKQQLMQKREQLSELRTKREGREKGLAARGELDGLVSGVYAPAETPSAVKRDEKQNMKAEAESLTFDEVDKLVLQFTTVDLDELGMWKGMEILDMHEK</sequence>
<organism evidence="3 4">
    <name type="scientific">Knufia fluminis</name>
    <dbReference type="NCBI Taxonomy" id="191047"/>
    <lineage>
        <taxon>Eukaryota</taxon>
        <taxon>Fungi</taxon>
        <taxon>Dikarya</taxon>
        <taxon>Ascomycota</taxon>
        <taxon>Pezizomycotina</taxon>
        <taxon>Eurotiomycetes</taxon>
        <taxon>Chaetothyriomycetidae</taxon>
        <taxon>Chaetothyriales</taxon>
        <taxon>Trichomeriaceae</taxon>
        <taxon>Knufia</taxon>
    </lineage>
</organism>
<feature type="domain" description="DUF8035" evidence="2">
    <location>
        <begin position="620"/>
        <end position="667"/>
    </location>
</feature>
<feature type="compositionally biased region" description="Basic and acidic residues" evidence="1">
    <location>
        <begin position="665"/>
        <end position="676"/>
    </location>
</feature>
<feature type="region of interest" description="Disordered" evidence="1">
    <location>
        <begin position="868"/>
        <end position="891"/>
    </location>
</feature>
<evidence type="ECO:0000256" key="1">
    <source>
        <dbReference type="SAM" id="MobiDB-lite"/>
    </source>
</evidence>
<keyword evidence="4" id="KW-1185">Reference proteome</keyword>
<feature type="compositionally biased region" description="Basic and acidic residues" evidence="1">
    <location>
        <begin position="702"/>
        <end position="714"/>
    </location>
</feature>
<feature type="compositionally biased region" description="Low complexity" evidence="1">
    <location>
        <begin position="937"/>
        <end position="948"/>
    </location>
</feature>
<dbReference type="GO" id="GO:0006355">
    <property type="term" value="P:regulation of DNA-templated transcription"/>
    <property type="evidence" value="ECO:0007669"/>
    <property type="project" value="InterPro"/>
</dbReference>
<feature type="region of interest" description="Disordered" evidence="1">
    <location>
        <begin position="606"/>
        <end position="625"/>
    </location>
</feature>
<dbReference type="EMBL" id="JAKLMC020000001">
    <property type="protein sequence ID" value="KAK5958184.1"/>
    <property type="molecule type" value="Genomic_DNA"/>
</dbReference>
<feature type="region of interest" description="Disordered" evidence="1">
    <location>
        <begin position="937"/>
        <end position="1023"/>
    </location>
</feature>
<evidence type="ECO:0000313" key="3">
    <source>
        <dbReference type="EMBL" id="KAK5958184.1"/>
    </source>
</evidence>
<proteinExistence type="predicted"/>
<gene>
    <name evidence="3" type="ORF">OHC33_000025</name>
</gene>
<feature type="compositionally biased region" description="Basic and acidic residues" evidence="1">
    <location>
        <begin position="608"/>
        <end position="625"/>
    </location>
</feature>